<evidence type="ECO:0000256" key="7">
    <source>
        <dbReference type="ARBA" id="ARBA00023065"/>
    </source>
</evidence>
<reference evidence="11 12" key="1">
    <citation type="submission" date="2016-08" db="EMBL/GenBank/DDBJ databases">
        <authorList>
            <person name="Seilhamer J.J."/>
        </authorList>
    </citation>
    <scope>NUCLEOTIDE SEQUENCE [LARGE SCALE GENOMIC DNA]</scope>
    <source>
        <strain evidence="11 12">A37T2</strain>
    </source>
</reference>
<dbReference type="GO" id="GO:0005886">
    <property type="term" value="C:plasma membrane"/>
    <property type="evidence" value="ECO:0007669"/>
    <property type="project" value="UniProtKB-SubCell"/>
</dbReference>
<feature type="transmembrane region" description="Helical" evidence="10">
    <location>
        <begin position="315"/>
        <end position="335"/>
    </location>
</feature>
<dbReference type="STRING" id="1335309.GA0116948_10395"/>
<keyword evidence="6 10" id="KW-1133">Transmembrane helix</keyword>
<feature type="transmembrane region" description="Helical" evidence="10">
    <location>
        <begin position="96"/>
        <end position="120"/>
    </location>
</feature>
<feature type="transmembrane region" description="Helical" evidence="10">
    <location>
        <begin position="233"/>
        <end position="250"/>
    </location>
</feature>
<evidence type="ECO:0000256" key="1">
    <source>
        <dbReference type="ARBA" id="ARBA00004651"/>
    </source>
</evidence>
<keyword evidence="2" id="KW-0813">Transport</keyword>
<evidence type="ECO:0000313" key="12">
    <source>
        <dbReference type="Proteomes" id="UP000242818"/>
    </source>
</evidence>
<sequence>MKNIFNIYKSHYKDNFHLAYPVIISQLGHTLVGLSDSVIIGHTGEVPLAAVSLGISIFTIFLVVGIGISYGLTPLVAQADGAGQQSACGYLLQHSLVINLLAGVMLCGGLLALSYNIGFLREPPAVAAQAATFLRLLGWSVLPLMFFQSFKQFTEGLGFTRQAMHITIVGNIINIVLGITLVYGFKMGVVGVGVATLADRVLMGIAMCYYVLRNKRFTPYLVGVRLHQFSRSIARQILSIGAPVALQYVFEVSAFSGAAIMVGWIGTPYLAAHQIAISLASMTFMGASGIAAAAGIKSGNFLGRGDYGELRRSAIASYHMVLVYMSCTAILFVVMRHILPTLYIRDVEVNGIAARLLLIAAFFQLFDGTQVVGLGILRGMGDVKVPTITTLFAYWGFALPVGYMLGIKMGWGISGIWWGLLLGLLASSVMVFIRFHIRTRQMVAANG</sequence>
<feature type="transmembrane region" description="Helical" evidence="10">
    <location>
        <begin position="53"/>
        <end position="76"/>
    </location>
</feature>
<organism evidence="11 12">
    <name type="scientific">Chitinophaga costaii</name>
    <dbReference type="NCBI Taxonomy" id="1335309"/>
    <lineage>
        <taxon>Bacteria</taxon>
        <taxon>Pseudomonadati</taxon>
        <taxon>Bacteroidota</taxon>
        <taxon>Chitinophagia</taxon>
        <taxon>Chitinophagales</taxon>
        <taxon>Chitinophagaceae</taxon>
        <taxon>Chitinophaga</taxon>
    </lineage>
</organism>
<evidence type="ECO:0000256" key="2">
    <source>
        <dbReference type="ARBA" id="ARBA00022448"/>
    </source>
</evidence>
<feature type="transmembrane region" description="Helical" evidence="10">
    <location>
        <begin position="191"/>
        <end position="212"/>
    </location>
</feature>
<feature type="transmembrane region" description="Helical" evidence="10">
    <location>
        <begin position="270"/>
        <end position="294"/>
    </location>
</feature>
<comment type="subcellular location">
    <subcellularLocation>
        <location evidence="1">Cell membrane</location>
        <topology evidence="1">Multi-pass membrane protein</topology>
    </subcellularLocation>
</comment>
<dbReference type="GO" id="GO:0006811">
    <property type="term" value="P:monoatomic ion transport"/>
    <property type="evidence" value="ECO:0007669"/>
    <property type="project" value="UniProtKB-KW"/>
</dbReference>
<dbReference type="AlphaFoldDB" id="A0A1C4BHQ1"/>
<dbReference type="InterPro" id="IPR050222">
    <property type="entry name" value="MATE_MdtK"/>
</dbReference>
<evidence type="ECO:0000256" key="9">
    <source>
        <dbReference type="ARBA" id="ARBA00031636"/>
    </source>
</evidence>
<evidence type="ECO:0000256" key="4">
    <source>
        <dbReference type="ARBA" id="ARBA00022475"/>
    </source>
</evidence>
<feature type="transmembrane region" description="Helical" evidence="10">
    <location>
        <begin position="389"/>
        <end position="409"/>
    </location>
</feature>
<dbReference type="EMBL" id="FMAR01000003">
    <property type="protein sequence ID" value="SCC06232.1"/>
    <property type="molecule type" value="Genomic_DNA"/>
</dbReference>
<gene>
    <name evidence="11" type="ORF">GA0116948_10395</name>
</gene>
<evidence type="ECO:0000256" key="6">
    <source>
        <dbReference type="ARBA" id="ARBA00022989"/>
    </source>
</evidence>
<dbReference type="NCBIfam" id="TIGR00797">
    <property type="entry name" value="matE"/>
    <property type="match status" value="1"/>
</dbReference>
<dbReference type="Proteomes" id="UP000242818">
    <property type="component" value="Unassembled WGS sequence"/>
</dbReference>
<name>A0A1C4BHQ1_9BACT</name>
<keyword evidence="3" id="KW-0050">Antiport</keyword>
<feature type="transmembrane region" description="Helical" evidence="10">
    <location>
        <begin position="415"/>
        <end position="433"/>
    </location>
</feature>
<dbReference type="PANTHER" id="PTHR43298:SF2">
    <property type="entry name" value="FMN_FAD EXPORTER YEEO-RELATED"/>
    <property type="match status" value="1"/>
</dbReference>
<proteinExistence type="predicted"/>
<dbReference type="InterPro" id="IPR002528">
    <property type="entry name" value="MATE_fam"/>
</dbReference>
<feature type="transmembrane region" description="Helical" evidence="10">
    <location>
        <begin position="355"/>
        <end position="377"/>
    </location>
</feature>
<evidence type="ECO:0000256" key="3">
    <source>
        <dbReference type="ARBA" id="ARBA00022449"/>
    </source>
</evidence>
<evidence type="ECO:0000256" key="8">
    <source>
        <dbReference type="ARBA" id="ARBA00023136"/>
    </source>
</evidence>
<feature type="transmembrane region" description="Helical" evidence="10">
    <location>
        <begin position="126"/>
        <end position="147"/>
    </location>
</feature>
<evidence type="ECO:0000256" key="5">
    <source>
        <dbReference type="ARBA" id="ARBA00022692"/>
    </source>
</evidence>
<dbReference type="CDD" id="cd13131">
    <property type="entry name" value="MATE_NorM_like"/>
    <property type="match status" value="1"/>
</dbReference>
<evidence type="ECO:0000256" key="10">
    <source>
        <dbReference type="SAM" id="Phobius"/>
    </source>
</evidence>
<dbReference type="PANTHER" id="PTHR43298">
    <property type="entry name" value="MULTIDRUG RESISTANCE PROTEIN NORM-RELATED"/>
    <property type="match status" value="1"/>
</dbReference>
<dbReference type="GO" id="GO:0042910">
    <property type="term" value="F:xenobiotic transmembrane transporter activity"/>
    <property type="evidence" value="ECO:0007669"/>
    <property type="project" value="InterPro"/>
</dbReference>
<dbReference type="GO" id="GO:0015297">
    <property type="term" value="F:antiporter activity"/>
    <property type="evidence" value="ECO:0007669"/>
    <property type="project" value="UniProtKB-KW"/>
</dbReference>
<feature type="transmembrane region" description="Helical" evidence="10">
    <location>
        <begin position="168"/>
        <end position="185"/>
    </location>
</feature>
<dbReference type="RefSeq" id="WP_089709962.1">
    <property type="nucleotide sequence ID" value="NZ_FMAR01000003.1"/>
</dbReference>
<dbReference type="OrthoDB" id="9780160at2"/>
<dbReference type="InterPro" id="IPR048279">
    <property type="entry name" value="MdtK-like"/>
</dbReference>
<keyword evidence="12" id="KW-1185">Reference proteome</keyword>
<accession>A0A1C4BHQ1</accession>
<dbReference type="Pfam" id="PF01554">
    <property type="entry name" value="MatE"/>
    <property type="match status" value="2"/>
</dbReference>
<keyword evidence="7" id="KW-0406">Ion transport</keyword>
<keyword evidence="8 10" id="KW-0472">Membrane</keyword>
<evidence type="ECO:0000313" key="11">
    <source>
        <dbReference type="EMBL" id="SCC06232.1"/>
    </source>
</evidence>
<keyword evidence="4" id="KW-1003">Cell membrane</keyword>
<protein>
    <recommendedName>
        <fullName evidence="9">Multidrug-efflux transporter</fullName>
    </recommendedName>
</protein>
<keyword evidence="5 10" id="KW-0812">Transmembrane</keyword>
<dbReference type="PIRSF" id="PIRSF006603">
    <property type="entry name" value="DinF"/>
    <property type="match status" value="1"/>
</dbReference>